<proteinExistence type="predicted"/>
<dbReference type="InterPro" id="IPR036188">
    <property type="entry name" value="FAD/NAD-bd_sf"/>
</dbReference>
<sequence>WAWEHDPYTCGAFALFGPGQLENLYPPFQELLANSQLSICSEAISVHHAWIYGALDSALFAVLTFLAKRSADSPEMQEKAQKLLYSHFNPDRKYLKEHPGADDRTVHPERDDRLAYWCAQVSPME</sequence>
<keyword evidence="2" id="KW-1185">Reference proteome</keyword>
<dbReference type="AlphaFoldDB" id="A0AAN6VYV3"/>
<name>A0AAN6VYV3_9PEZI</name>
<comment type="caution">
    <text evidence="1">The sequence shown here is derived from an EMBL/GenBank/DDBJ whole genome shotgun (WGS) entry which is preliminary data.</text>
</comment>
<dbReference type="EMBL" id="MU866898">
    <property type="protein sequence ID" value="KAK4170627.1"/>
    <property type="molecule type" value="Genomic_DNA"/>
</dbReference>
<evidence type="ECO:0000313" key="1">
    <source>
        <dbReference type="EMBL" id="KAK4170627.1"/>
    </source>
</evidence>
<accession>A0AAN6VYV3</accession>
<protein>
    <submittedName>
        <fullName evidence="1">Uncharacterized protein</fullName>
    </submittedName>
</protein>
<reference evidence="1" key="1">
    <citation type="journal article" date="2023" name="Mol. Phylogenet. Evol.">
        <title>Genome-scale phylogeny and comparative genomics of the fungal order Sordariales.</title>
        <authorList>
            <person name="Hensen N."/>
            <person name="Bonometti L."/>
            <person name="Westerberg I."/>
            <person name="Brannstrom I.O."/>
            <person name="Guillou S."/>
            <person name="Cros-Aarteil S."/>
            <person name="Calhoun S."/>
            <person name="Haridas S."/>
            <person name="Kuo A."/>
            <person name="Mondo S."/>
            <person name="Pangilinan J."/>
            <person name="Riley R."/>
            <person name="LaButti K."/>
            <person name="Andreopoulos B."/>
            <person name="Lipzen A."/>
            <person name="Chen C."/>
            <person name="Yan M."/>
            <person name="Daum C."/>
            <person name="Ng V."/>
            <person name="Clum A."/>
            <person name="Steindorff A."/>
            <person name="Ohm R.A."/>
            <person name="Martin F."/>
            <person name="Silar P."/>
            <person name="Natvig D.O."/>
            <person name="Lalanne C."/>
            <person name="Gautier V."/>
            <person name="Ament-Velasquez S.L."/>
            <person name="Kruys A."/>
            <person name="Hutchinson M.I."/>
            <person name="Powell A.J."/>
            <person name="Barry K."/>
            <person name="Miller A.N."/>
            <person name="Grigoriev I.V."/>
            <person name="Debuchy R."/>
            <person name="Gladieux P."/>
            <person name="Hiltunen Thoren M."/>
            <person name="Johannesson H."/>
        </authorList>
    </citation>
    <scope>NUCLEOTIDE SEQUENCE</scope>
    <source>
        <strain evidence="1">CBS 892.96</strain>
    </source>
</reference>
<gene>
    <name evidence="1" type="ORF">QBC36DRAFT_201026</name>
</gene>
<reference evidence="1" key="2">
    <citation type="submission" date="2023-05" db="EMBL/GenBank/DDBJ databases">
        <authorList>
            <consortium name="Lawrence Berkeley National Laboratory"/>
            <person name="Steindorff A."/>
            <person name="Hensen N."/>
            <person name="Bonometti L."/>
            <person name="Westerberg I."/>
            <person name="Brannstrom I.O."/>
            <person name="Guillou S."/>
            <person name="Cros-Aarteil S."/>
            <person name="Calhoun S."/>
            <person name="Haridas S."/>
            <person name="Kuo A."/>
            <person name="Mondo S."/>
            <person name="Pangilinan J."/>
            <person name="Riley R."/>
            <person name="Labutti K."/>
            <person name="Andreopoulos B."/>
            <person name="Lipzen A."/>
            <person name="Chen C."/>
            <person name="Yanf M."/>
            <person name="Daum C."/>
            <person name="Ng V."/>
            <person name="Clum A."/>
            <person name="Ohm R."/>
            <person name="Martin F."/>
            <person name="Silar P."/>
            <person name="Natvig D."/>
            <person name="Lalanne C."/>
            <person name="Gautier V."/>
            <person name="Ament-Velasquez S.L."/>
            <person name="Kruys A."/>
            <person name="Hutchinson M.I."/>
            <person name="Powell A.J."/>
            <person name="Barry K."/>
            <person name="Miller A.N."/>
            <person name="Grigoriev I.V."/>
            <person name="Debuchy R."/>
            <person name="Gladieux P."/>
            <person name="Thoren M.H."/>
            <person name="Johannesson H."/>
        </authorList>
    </citation>
    <scope>NUCLEOTIDE SEQUENCE</scope>
    <source>
        <strain evidence="1">CBS 892.96</strain>
    </source>
</reference>
<dbReference type="Gene3D" id="3.50.50.60">
    <property type="entry name" value="FAD/NAD(P)-binding domain"/>
    <property type="match status" value="1"/>
</dbReference>
<organism evidence="1 2">
    <name type="scientific">Triangularia setosa</name>
    <dbReference type="NCBI Taxonomy" id="2587417"/>
    <lineage>
        <taxon>Eukaryota</taxon>
        <taxon>Fungi</taxon>
        <taxon>Dikarya</taxon>
        <taxon>Ascomycota</taxon>
        <taxon>Pezizomycotina</taxon>
        <taxon>Sordariomycetes</taxon>
        <taxon>Sordariomycetidae</taxon>
        <taxon>Sordariales</taxon>
        <taxon>Podosporaceae</taxon>
        <taxon>Triangularia</taxon>
    </lineage>
</organism>
<dbReference type="Proteomes" id="UP001302321">
    <property type="component" value="Unassembled WGS sequence"/>
</dbReference>
<feature type="non-terminal residue" evidence="1">
    <location>
        <position position="1"/>
    </location>
</feature>
<evidence type="ECO:0000313" key="2">
    <source>
        <dbReference type="Proteomes" id="UP001302321"/>
    </source>
</evidence>